<feature type="domain" description="Spore coat protein X/V" evidence="1">
    <location>
        <begin position="27"/>
        <end position="65"/>
    </location>
</feature>
<dbReference type="Pfam" id="PF07552">
    <property type="entry name" value="Coat_X"/>
    <property type="match status" value="1"/>
</dbReference>
<protein>
    <submittedName>
        <fullName evidence="2">Spore coat protein</fullName>
    </submittedName>
</protein>
<accession>A0ABT4F1J8</accession>
<evidence type="ECO:0000313" key="3">
    <source>
        <dbReference type="Proteomes" id="UP001527057"/>
    </source>
</evidence>
<evidence type="ECO:0000313" key="2">
    <source>
        <dbReference type="EMBL" id="MCY9575928.1"/>
    </source>
</evidence>
<keyword evidence="3" id="KW-1185">Reference proteome</keyword>
<dbReference type="InterPro" id="IPR011428">
    <property type="entry name" value="Spore_coat_X/V"/>
</dbReference>
<sequence length="131" mass="14405">MKVLSIEESADLLYTQLLNELIRNYDDFIVIKDSENVTIDKTDVTAALSLQATATTIITLLIQILVPDDELAADITEQLLAAQQVTVQKKTVIQIINCYNVTITLSDASIMNSVQILTQTLNVLLIEAGIL</sequence>
<name>A0ABT4F1J8_9BACI</name>
<organism evidence="2 3">
    <name type="scientific">Bacillus xiamenensis</name>
    <dbReference type="NCBI Taxonomy" id="1178537"/>
    <lineage>
        <taxon>Bacteria</taxon>
        <taxon>Bacillati</taxon>
        <taxon>Bacillota</taxon>
        <taxon>Bacilli</taxon>
        <taxon>Bacillales</taxon>
        <taxon>Bacillaceae</taxon>
        <taxon>Bacillus</taxon>
    </lineage>
</organism>
<evidence type="ECO:0000259" key="1">
    <source>
        <dbReference type="Pfam" id="PF07552"/>
    </source>
</evidence>
<comment type="caution">
    <text evidence="2">The sequence shown here is derived from an EMBL/GenBank/DDBJ whole genome shotgun (WGS) entry which is preliminary data.</text>
</comment>
<gene>
    <name evidence="2" type="ORF">M5W27_08755</name>
</gene>
<dbReference type="RefSeq" id="WP_268557944.1">
    <property type="nucleotide sequence ID" value="NZ_JAMDMH010000015.1"/>
</dbReference>
<proteinExistence type="predicted"/>
<keyword evidence="2" id="KW-0167">Capsid protein</keyword>
<dbReference type="EMBL" id="JAMDMH010000015">
    <property type="protein sequence ID" value="MCY9575928.1"/>
    <property type="molecule type" value="Genomic_DNA"/>
</dbReference>
<dbReference type="Proteomes" id="UP001527057">
    <property type="component" value="Unassembled WGS sequence"/>
</dbReference>
<keyword evidence="2" id="KW-0946">Virion</keyword>
<reference evidence="2 3" key="1">
    <citation type="submission" date="2022-05" db="EMBL/GenBank/DDBJ databases">
        <title>Genome Sequencing of Bee-Associated Microbes.</title>
        <authorList>
            <person name="Dunlap C."/>
        </authorList>
    </citation>
    <scope>NUCLEOTIDE SEQUENCE [LARGE SCALE GENOMIC DNA]</scope>
    <source>
        <strain evidence="2 3">CBP-1093</strain>
    </source>
</reference>